<dbReference type="HAMAP" id="MF_00269">
    <property type="entry name" value="Tpx"/>
    <property type="match status" value="1"/>
</dbReference>
<dbReference type="SUPFAM" id="SSF52833">
    <property type="entry name" value="Thioredoxin-like"/>
    <property type="match status" value="1"/>
</dbReference>
<dbReference type="InterPro" id="IPR050455">
    <property type="entry name" value="Tpx_Peroxidase_subfamily"/>
</dbReference>
<dbReference type="CDD" id="cd03014">
    <property type="entry name" value="PRX_Atyp2cys"/>
    <property type="match status" value="1"/>
</dbReference>
<dbReference type="PROSITE" id="PS51352">
    <property type="entry name" value="THIOREDOXIN_2"/>
    <property type="match status" value="1"/>
</dbReference>
<evidence type="ECO:0000313" key="13">
    <source>
        <dbReference type="Proteomes" id="UP000094793"/>
    </source>
</evidence>
<evidence type="ECO:0000313" key="15">
    <source>
        <dbReference type="Proteomes" id="UP000217720"/>
    </source>
</evidence>
<dbReference type="Proteomes" id="UP000217564">
    <property type="component" value="Unassembled WGS sequence"/>
</dbReference>
<accession>A0A1D7W2W7</accession>
<dbReference type="EC" id="1.11.1.24" evidence="6"/>
<dbReference type="GO" id="GO:0008379">
    <property type="term" value="F:thioredoxin peroxidase activity"/>
    <property type="evidence" value="ECO:0007669"/>
    <property type="project" value="UniProtKB-UniRule"/>
</dbReference>
<dbReference type="InterPro" id="IPR013740">
    <property type="entry name" value="Redoxin"/>
</dbReference>
<evidence type="ECO:0000256" key="6">
    <source>
        <dbReference type="HAMAP-Rule" id="MF_00269"/>
    </source>
</evidence>
<dbReference type="EMBL" id="NRGO01000016">
    <property type="protein sequence ID" value="PCC49357.1"/>
    <property type="molecule type" value="Genomic_DNA"/>
</dbReference>
<dbReference type="Proteomes" id="UP000217720">
    <property type="component" value="Unassembled WGS sequence"/>
</dbReference>
<dbReference type="Pfam" id="PF08534">
    <property type="entry name" value="Redoxin"/>
    <property type="match status" value="1"/>
</dbReference>
<dbReference type="eggNOG" id="COG2077">
    <property type="taxonomic scope" value="Bacteria"/>
</dbReference>
<evidence type="ECO:0000256" key="3">
    <source>
        <dbReference type="ARBA" id="ARBA00023002"/>
    </source>
</evidence>
<comment type="subunit">
    <text evidence="6">Homodimer.</text>
</comment>
<reference evidence="13" key="2">
    <citation type="submission" date="2016-09" db="EMBL/GenBank/DDBJ databases">
        <title>Complete Genome Sequence of Brevibacterium linens SMQ-1335.</title>
        <authorList>
            <person name="de Melo A.G."/>
            <person name="Labrie S.J."/>
            <person name="Dumaresq J."/>
            <person name="Roberts R.J."/>
            <person name="Tremblay D.M."/>
            <person name="Moineau S."/>
        </authorList>
    </citation>
    <scope>NUCLEOTIDE SEQUENCE [LARGE SCALE GENOMIC DNA]</scope>
    <source>
        <strain evidence="13">SMQ-1335</strain>
    </source>
</reference>
<dbReference type="InterPro" id="IPR013766">
    <property type="entry name" value="Thioredoxin_domain"/>
</dbReference>
<keyword evidence="5 6" id="KW-0676">Redox-active center</keyword>
<reference evidence="14 15" key="3">
    <citation type="journal article" date="2017" name="Elife">
        <title>Extensive horizontal gene transfer in cheese-associated bacteria.</title>
        <authorList>
            <person name="Bonham K.S."/>
            <person name="Wolfe B.E."/>
            <person name="Dutton R.J."/>
        </authorList>
    </citation>
    <scope>NUCLEOTIDE SEQUENCE [LARGE SCALE GENOMIC DNA]</scope>
    <source>
        <strain evidence="11 15">900_6</strain>
        <strain evidence="10 14">947_7</strain>
        <strain evidence="9 16">962_8</strain>
    </source>
</reference>
<evidence type="ECO:0000259" key="7">
    <source>
        <dbReference type="PROSITE" id="PS51352"/>
    </source>
</evidence>
<comment type="similarity">
    <text evidence="6">Belongs to the peroxiredoxin family. Tpx subfamily.</text>
</comment>
<evidence type="ECO:0000313" key="14">
    <source>
        <dbReference type="Proteomes" id="UP000217564"/>
    </source>
</evidence>
<dbReference type="Proteomes" id="UP000218620">
    <property type="component" value="Unassembled WGS sequence"/>
</dbReference>
<evidence type="ECO:0000313" key="9">
    <source>
        <dbReference type="EMBL" id="PCC44276.1"/>
    </source>
</evidence>
<dbReference type="PANTHER" id="PTHR43110">
    <property type="entry name" value="THIOL PEROXIDASE"/>
    <property type="match status" value="1"/>
</dbReference>
<evidence type="ECO:0000256" key="4">
    <source>
        <dbReference type="ARBA" id="ARBA00023157"/>
    </source>
</evidence>
<dbReference type="EMBL" id="CP017150">
    <property type="protein sequence ID" value="AOP53345.1"/>
    <property type="molecule type" value="Genomic_DNA"/>
</dbReference>
<evidence type="ECO:0000313" key="8">
    <source>
        <dbReference type="EMBL" id="AOP53345.1"/>
    </source>
</evidence>
<evidence type="ECO:0000256" key="2">
    <source>
        <dbReference type="ARBA" id="ARBA00022862"/>
    </source>
</evidence>
<evidence type="ECO:0000313" key="17">
    <source>
        <dbReference type="Proteomes" id="UP000234289"/>
    </source>
</evidence>
<dbReference type="InterPro" id="IPR002065">
    <property type="entry name" value="TPX"/>
</dbReference>
<sequence length="166" mass="17035">MATTAFQGTPVKTVGDLPEKGAQAPAFSLVGNDLGEVSSADTAGKRVVLNIFPSVDTGVCAASVRKFNELAASLENTTVLCVSNDLPFAQARFCGAEGIENVVAASGFRSAFGKEFGVTMVDGPLAGLLARSVVVLDEKGTVIHKQLVDEIGTEPDYDSAVAALSA</sequence>
<dbReference type="PANTHER" id="PTHR43110:SF1">
    <property type="entry name" value="THIOL PEROXIDASE"/>
    <property type="match status" value="1"/>
</dbReference>
<evidence type="ECO:0000313" key="10">
    <source>
        <dbReference type="EMBL" id="PCC45363.1"/>
    </source>
</evidence>
<keyword evidence="1 6" id="KW-0575">Peroxidase</keyword>
<proteinExistence type="inferred from homology"/>
<keyword evidence="2 6" id="KW-0049">Antioxidant</keyword>
<dbReference type="InterPro" id="IPR036249">
    <property type="entry name" value="Thioredoxin-like_sf"/>
</dbReference>
<reference evidence="12" key="5">
    <citation type="submission" date="2017-03" db="EMBL/GenBank/DDBJ databases">
        <authorList>
            <person name="Afonso C.L."/>
            <person name="Miller P.J."/>
            <person name="Scott M.A."/>
            <person name="Spackman E."/>
            <person name="Goraichik I."/>
            <person name="Dimitrov K.M."/>
            <person name="Suarez D.L."/>
            <person name="Swayne D.E."/>
        </authorList>
    </citation>
    <scope>NUCLEOTIDE SEQUENCE [LARGE SCALE GENOMIC DNA]</scope>
    <source>
        <strain evidence="12">CNRZ 920</strain>
    </source>
</reference>
<dbReference type="PATRIC" id="fig|1703.10.peg.1679"/>
<dbReference type="NCBIfam" id="NF001808">
    <property type="entry name" value="PRK00522.1"/>
    <property type="match status" value="1"/>
</dbReference>
<dbReference type="EMBL" id="NRGQ01000003">
    <property type="protein sequence ID" value="PCC44276.1"/>
    <property type="molecule type" value="Genomic_DNA"/>
</dbReference>
<dbReference type="EMBL" id="NRGP01000027">
    <property type="protein sequence ID" value="PCC45363.1"/>
    <property type="molecule type" value="Genomic_DNA"/>
</dbReference>
<evidence type="ECO:0000313" key="16">
    <source>
        <dbReference type="Proteomes" id="UP000218620"/>
    </source>
</evidence>
<keyword evidence="4 6" id="KW-1015">Disulfide bond</keyword>
<dbReference type="OrthoDB" id="9781543at2"/>
<dbReference type="Proteomes" id="UP000234289">
    <property type="component" value="Unassembled WGS sequence"/>
</dbReference>
<keyword evidence="3 6" id="KW-0560">Oxidoreductase</keyword>
<evidence type="ECO:0000256" key="1">
    <source>
        <dbReference type="ARBA" id="ARBA00022559"/>
    </source>
</evidence>
<reference evidence="8" key="1">
    <citation type="submission" date="2016-09" db="EMBL/GenBank/DDBJ databases">
        <title>Complete Genome Sequence of Brevibacterium aurantiacum SMQ-1335.</title>
        <authorList>
            <person name="de Melo A.G."/>
            <person name="Labrie S.J."/>
            <person name="Dumaresq J."/>
            <person name="Roberts R.J."/>
            <person name="Tremblay D.M."/>
            <person name="Moineau S."/>
        </authorList>
    </citation>
    <scope>NUCLEOTIDE SEQUENCE</scope>
    <source>
        <strain evidence="8">SMQ-1335</strain>
    </source>
</reference>
<organism evidence="8 13">
    <name type="scientific">Brevibacterium aurantiacum</name>
    <dbReference type="NCBI Taxonomy" id="273384"/>
    <lineage>
        <taxon>Bacteria</taxon>
        <taxon>Bacillati</taxon>
        <taxon>Actinomycetota</taxon>
        <taxon>Actinomycetes</taxon>
        <taxon>Micrococcales</taxon>
        <taxon>Brevibacteriaceae</taxon>
        <taxon>Brevibacterium</taxon>
    </lineage>
</organism>
<name>A0A1D7W2W7_BREAU</name>
<accession>A0A2A3YY80</accession>
<evidence type="ECO:0000256" key="5">
    <source>
        <dbReference type="ARBA" id="ARBA00023284"/>
    </source>
</evidence>
<dbReference type="KEGG" id="blin:BLSMQ_1635"/>
<evidence type="ECO:0000313" key="12">
    <source>
        <dbReference type="EMBL" id="SMX71785.1"/>
    </source>
</evidence>
<dbReference type="EMBL" id="FXZG01000003">
    <property type="protein sequence ID" value="SMX71785.1"/>
    <property type="molecule type" value="Genomic_DNA"/>
</dbReference>
<feature type="disulfide bond" description="Redox-active" evidence="6">
    <location>
        <begin position="60"/>
        <end position="94"/>
    </location>
</feature>
<comment type="catalytic activity">
    <reaction evidence="6">
        <text>a hydroperoxide + [thioredoxin]-dithiol = an alcohol + [thioredoxin]-disulfide + H2O</text>
        <dbReference type="Rhea" id="RHEA:62620"/>
        <dbReference type="Rhea" id="RHEA-COMP:10698"/>
        <dbReference type="Rhea" id="RHEA-COMP:10700"/>
        <dbReference type="ChEBI" id="CHEBI:15377"/>
        <dbReference type="ChEBI" id="CHEBI:29950"/>
        <dbReference type="ChEBI" id="CHEBI:30879"/>
        <dbReference type="ChEBI" id="CHEBI:35924"/>
        <dbReference type="ChEBI" id="CHEBI:50058"/>
        <dbReference type="EC" id="1.11.1.24"/>
    </reaction>
</comment>
<protein>
    <recommendedName>
        <fullName evidence="6">Thiol peroxidase</fullName>
        <shortName evidence="6">Tpx</shortName>
        <ecNumber evidence="6">1.11.1.24</ecNumber>
    </recommendedName>
    <alternativeName>
        <fullName evidence="6">Peroxiredoxin tpx</fullName>
        <shortName evidence="6">Prx</shortName>
    </alternativeName>
    <alternativeName>
        <fullName evidence="6">Thioredoxin peroxidase</fullName>
    </alternativeName>
    <alternativeName>
        <fullName evidence="6">Thioredoxin-dependent peroxiredoxin</fullName>
    </alternativeName>
</protein>
<dbReference type="RefSeq" id="WP_069599975.1">
    <property type="nucleotide sequence ID" value="NZ_CP017150.1"/>
</dbReference>
<comment type="function">
    <text evidence="6">Thiol-specific peroxidase that catalyzes the reduction of hydrogen peroxide and organic hydroperoxides to water and alcohols, respectively. Plays a role in cell protection against oxidative stress by detoxifying peroxides.</text>
</comment>
<comment type="miscellaneous">
    <text evidence="6">The active site is a conserved redox-active cysteine residue, the peroxidatic cysteine (C(P)), which makes the nucleophilic attack on the peroxide substrate. The peroxide oxidizes the C(P)-SH to cysteine sulfenic acid (C(P)-SOH), which then reacts with another cysteine residue, the resolving cysteine (C(R)), to form a disulfide bridge. The disulfide is subsequently reduced by an appropriate electron donor to complete the catalytic cycle. In this atypical 2-Cys peroxiredoxin, C(R) is present in the same subunit to form an intramolecular disulfide. The disulfide is subsequently reduced by thioredoxin.</text>
</comment>
<dbReference type="Proteomes" id="UP000094793">
    <property type="component" value="Chromosome"/>
</dbReference>
<feature type="domain" description="Thioredoxin" evidence="7">
    <location>
        <begin position="18"/>
        <end position="166"/>
    </location>
</feature>
<reference evidence="17" key="4">
    <citation type="submission" date="2017-03" db="EMBL/GenBank/DDBJ databases">
        <authorList>
            <person name="Monnet C."/>
        </authorList>
    </citation>
    <scope>NUCLEOTIDE SEQUENCE [LARGE SCALE GENOMIC DNA]</scope>
    <source>
        <strain evidence="17">CNRZ 920</strain>
    </source>
</reference>
<dbReference type="AlphaFoldDB" id="A0A1D7W2W7"/>
<gene>
    <name evidence="6" type="primary">tpx</name>
    <name evidence="12" type="ORF">BAUR920_00805</name>
    <name evidence="8" type="ORF">BLSMQ_1635</name>
    <name evidence="11" type="ORF">CIK62_14795</name>
    <name evidence="10" type="ORF">CIK64_16080</name>
    <name evidence="9" type="ORF">CIK65_01370</name>
</gene>
<dbReference type="PROSITE" id="PS01265">
    <property type="entry name" value="TPX"/>
    <property type="match status" value="1"/>
</dbReference>
<feature type="active site" description="Cysteine sulfenic acid (-SOH) intermediate" evidence="6">
    <location>
        <position position="60"/>
    </location>
</feature>
<dbReference type="InterPro" id="IPR018219">
    <property type="entry name" value="Tpx_CS"/>
</dbReference>
<evidence type="ECO:0000313" key="11">
    <source>
        <dbReference type="EMBL" id="PCC49357.1"/>
    </source>
</evidence>
<dbReference type="Gene3D" id="3.40.30.10">
    <property type="entry name" value="Glutaredoxin"/>
    <property type="match status" value="1"/>
</dbReference>
<accession>A0A2H1I9C6</accession>